<reference evidence="1" key="1">
    <citation type="submission" date="2013-04" db="EMBL/GenBank/DDBJ databases">
        <authorList>
            <person name="Qu J."/>
            <person name="Murali S.C."/>
            <person name="Bandaranaike D."/>
            <person name="Bellair M."/>
            <person name="Blankenburg K."/>
            <person name="Chao H."/>
            <person name="Dinh H."/>
            <person name="Doddapaneni H."/>
            <person name="Downs B."/>
            <person name="Dugan-Rocha S."/>
            <person name="Elkadiri S."/>
            <person name="Gnanaolivu R.D."/>
            <person name="Hernandez B."/>
            <person name="Javaid M."/>
            <person name="Jayaseelan J.C."/>
            <person name="Lee S."/>
            <person name="Li M."/>
            <person name="Ming W."/>
            <person name="Munidasa M."/>
            <person name="Muniz J."/>
            <person name="Nguyen L."/>
            <person name="Ongeri F."/>
            <person name="Osuji N."/>
            <person name="Pu L.-L."/>
            <person name="Puazo M."/>
            <person name="Qu C."/>
            <person name="Quiroz J."/>
            <person name="Raj R."/>
            <person name="Weissenberger G."/>
            <person name="Xin Y."/>
            <person name="Zou X."/>
            <person name="Han Y."/>
            <person name="Richards S."/>
            <person name="Worley K."/>
            <person name="Muzny D."/>
            <person name="Gibbs R."/>
        </authorList>
    </citation>
    <scope>NUCLEOTIDE SEQUENCE</scope>
    <source>
        <strain evidence="1">Sampled in the wild</strain>
    </source>
</reference>
<organism evidence="1 2">
    <name type="scientific">Ladona fulva</name>
    <name type="common">Scarce chaser dragonfly</name>
    <name type="synonym">Libellula fulva</name>
    <dbReference type="NCBI Taxonomy" id="123851"/>
    <lineage>
        <taxon>Eukaryota</taxon>
        <taxon>Metazoa</taxon>
        <taxon>Ecdysozoa</taxon>
        <taxon>Arthropoda</taxon>
        <taxon>Hexapoda</taxon>
        <taxon>Insecta</taxon>
        <taxon>Pterygota</taxon>
        <taxon>Palaeoptera</taxon>
        <taxon>Odonata</taxon>
        <taxon>Epiprocta</taxon>
        <taxon>Anisoptera</taxon>
        <taxon>Libelluloidea</taxon>
        <taxon>Libellulidae</taxon>
        <taxon>Ladona</taxon>
    </lineage>
</organism>
<accession>A0A8K0NXQ6</accession>
<dbReference type="Proteomes" id="UP000792457">
    <property type="component" value="Unassembled WGS sequence"/>
</dbReference>
<gene>
    <name evidence="1" type="ORF">J437_LFUL002094</name>
</gene>
<proteinExistence type="predicted"/>
<reference evidence="1" key="2">
    <citation type="submission" date="2017-10" db="EMBL/GenBank/DDBJ databases">
        <title>Ladona fulva Genome sequencing and assembly.</title>
        <authorList>
            <person name="Murali S."/>
            <person name="Richards S."/>
            <person name="Bandaranaike D."/>
            <person name="Bellair M."/>
            <person name="Blankenburg K."/>
            <person name="Chao H."/>
            <person name="Dinh H."/>
            <person name="Doddapaneni H."/>
            <person name="Dugan-Rocha S."/>
            <person name="Elkadiri S."/>
            <person name="Gnanaolivu R."/>
            <person name="Hernandez B."/>
            <person name="Skinner E."/>
            <person name="Javaid M."/>
            <person name="Lee S."/>
            <person name="Li M."/>
            <person name="Ming W."/>
            <person name="Munidasa M."/>
            <person name="Muniz J."/>
            <person name="Nguyen L."/>
            <person name="Hughes D."/>
            <person name="Osuji N."/>
            <person name="Pu L.-L."/>
            <person name="Puazo M."/>
            <person name="Qu C."/>
            <person name="Quiroz J."/>
            <person name="Raj R."/>
            <person name="Weissenberger G."/>
            <person name="Xin Y."/>
            <person name="Zou X."/>
            <person name="Han Y."/>
            <person name="Worley K."/>
            <person name="Muzny D."/>
            <person name="Gibbs R."/>
        </authorList>
    </citation>
    <scope>NUCLEOTIDE SEQUENCE</scope>
    <source>
        <strain evidence="1">Sampled in the wild</strain>
    </source>
</reference>
<comment type="caution">
    <text evidence="1">The sequence shown here is derived from an EMBL/GenBank/DDBJ whole genome shotgun (WGS) entry which is preliminary data.</text>
</comment>
<evidence type="ECO:0000313" key="1">
    <source>
        <dbReference type="EMBL" id="KAG8225577.1"/>
    </source>
</evidence>
<protein>
    <submittedName>
        <fullName evidence="1">Uncharacterized protein</fullName>
    </submittedName>
</protein>
<keyword evidence="2" id="KW-1185">Reference proteome</keyword>
<dbReference type="EMBL" id="KZ308242">
    <property type="protein sequence ID" value="KAG8225577.1"/>
    <property type="molecule type" value="Genomic_DNA"/>
</dbReference>
<evidence type="ECO:0000313" key="2">
    <source>
        <dbReference type="Proteomes" id="UP000792457"/>
    </source>
</evidence>
<sequence>MSLDMFKGACLKLSYLAIKERLWKYTSCCALFPLLSCIVSRLCAQGLGGLEEARYMFPHDKTSTDLSFASKFSFKL</sequence>
<dbReference type="AlphaFoldDB" id="A0A8K0NXQ6"/>
<name>A0A8K0NXQ6_LADFU</name>